<keyword evidence="3" id="KW-1185">Reference proteome</keyword>
<keyword evidence="2" id="KW-0689">Ribosomal protein</keyword>
<dbReference type="PANTHER" id="PTHR43610:SF1">
    <property type="entry name" value="N-ACETYLTRANSFERASE DOMAIN-CONTAINING PROTEIN"/>
    <property type="match status" value="1"/>
</dbReference>
<gene>
    <name evidence="2" type="ORF">CEPID_06645</name>
</gene>
<sequence length="198" mass="22090">MWISPTLTLANDHVVLEPLAVAHSRELEEAVREGEIYRHFWTSTPSPQNMRADIEGKLARRDAGDMIPFAVRSAFTQQIVGVTTYYALQQEVPHLEIGYTWLAQSAQGCGINPAMKLLMLKYAFEELGCAAVGIRTKWSNQQSRRAIEKIGFKLDGILRASARHKNGALDDAVVYSMLSSEWPAVKALLHHRLASSSQ</sequence>
<dbReference type="AlphaFoldDB" id="A0A0G3GWI6"/>
<dbReference type="Pfam" id="PF13302">
    <property type="entry name" value="Acetyltransf_3"/>
    <property type="match status" value="1"/>
</dbReference>
<dbReference type="PANTHER" id="PTHR43610">
    <property type="entry name" value="BLL6696 PROTEIN"/>
    <property type="match status" value="1"/>
</dbReference>
<dbReference type="RefSeq" id="WP_047240255.1">
    <property type="nucleotide sequence ID" value="NZ_CP011541.1"/>
</dbReference>
<keyword evidence="2" id="KW-0808">Transferase</keyword>
<dbReference type="InterPro" id="IPR016181">
    <property type="entry name" value="Acyl_CoA_acyltransferase"/>
</dbReference>
<dbReference type="EMBL" id="CP011541">
    <property type="protein sequence ID" value="AKK03187.1"/>
    <property type="molecule type" value="Genomic_DNA"/>
</dbReference>
<feature type="domain" description="N-acetyltransferase" evidence="1">
    <location>
        <begin position="14"/>
        <end position="180"/>
    </location>
</feature>
<accession>A0A0G3GWI6</accession>
<dbReference type="Proteomes" id="UP000035368">
    <property type="component" value="Chromosome"/>
</dbReference>
<dbReference type="GO" id="GO:0005840">
    <property type="term" value="C:ribosome"/>
    <property type="evidence" value="ECO:0007669"/>
    <property type="project" value="UniProtKB-KW"/>
</dbReference>
<dbReference type="InterPro" id="IPR000182">
    <property type="entry name" value="GNAT_dom"/>
</dbReference>
<dbReference type="SUPFAM" id="SSF55729">
    <property type="entry name" value="Acyl-CoA N-acyltransferases (Nat)"/>
    <property type="match status" value="1"/>
</dbReference>
<evidence type="ECO:0000313" key="3">
    <source>
        <dbReference type="Proteomes" id="UP000035368"/>
    </source>
</evidence>
<proteinExistence type="predicted"/>
<dbReference type="STRING" id="1050174.CEPID_06645"/>
<reference evidence="2 3" key="1">
    <citation type="submission" date="2015-05" db="EMBL/GenBank/DDBJ databases">
        <title>Complete genome sequence of Corynebacterium epidermidicanis DSM 45586, isolated from the skin of a dog suffering from pruritus.</title>
        <authorList>
            <person name="Ruckert C."/>
            <person name="Albersmeier A."/>
            <person name="Winkler A."/>
            <person name="Tauch A."/>
        </authorList>
    </citation>
    <scope>NUCLEOTIDE SEQUENCE [LARGE SCALE GENOMIC DNA]</scope>
    <source>
        <strain evidence="2 3">DSM 45586</strain>
    </source>
</reference>
<dbReference type="PATRIC" id="fig|1050174.4.peg.1340"/>
<name>A0A0G3GWI6_9CORY</name>
<organism evidence="2 3">
    <name type="scientific">Corynebacterium epidermidicanis</name>
    <dbReference type="NCBI Taxonomy" id="1050174"/>
    <lineage>
        <taxon>Bacteria</taxon>
        <taxon>Bacillati</taxon>
        <taxon>Actinomycetota</taxon>
        <taxon>Actinomycetes</taxon>
        <taxon>Mycobacteriales</taxon>
        <taxon>Corynebacteriaceae</taxon>
        <taxon>Corynebacterium</taxon>
    </lineage>
</organism>
<dbReference type="KEGG" id="cei:CEPID_06645"/>
<keyword evidence="2" id="KW-0687">Ribonucleoprotein</keyword>
<dbReference type="GO" id="GO:0016747">
    <property type="term" value="F:acyltransferase activity, transferring groups other than amino-acyl groups"/>
    <property type="evidence" value="ECO:0007669"/>
    <property type="project" value="InterPro"/>
</dbReference>
<dbReference type="Gene3D" id="3.40.630.30">
    <property type="match status" value="1"/>
</dbReference>
<dbReference type="OrthoDB" id="9795199at2"/>
<evidence type="ECO:0000259" key="1">
    <source>
        <dbReference type="PROSITE" id="PS51186"/>
    </source>
</evidence>
<dbReference type="PROSITE" id="PS51186">
    <property type="entry name" value="GNAT"/>
    <property type="match status" value="1"/>
</dbReference>
<evidence type="ECO:0000313" key="2">
    <source>
        <dbReference type="EMBL" id="AKK03187.1"/>
    </source>
</evidence>
<protein>
    <submittedName>
        <fullName evidence="2">Acetyltransferase, ribosomal protein N-acetylase</fullName>
    </submittedName>
</protein>